<dbReference type="Proteomes" id="UP001189429">
    <property type="component" value="Unassembled WGS sequence"/>
</dbReference>
<keyword evidence="1" id="KW-0472">Membrane</keyword>
<dbReference type="Gene3D" id="3.10.450.50">
    <property type="match status" value="1"/>
</dbReference>
<keyword evidence="1" id="KW-0812">Transmembrane</keyword>
<protein>
    <recommendedName>
        <fullName evidence="4">MacB-like periplasmic core domain-containing protein</fullName>
    </recommendedName>
</protein>
<feature type="non-terminal residue" evidence="2">
    <location>
        <position position="1"/>
    </location>
</feature>
<evidence type="ECO:0008006" key="4">
    <source>
        <dbReference type="Google" id="ProtNLM"/>
    </source>
</evidence>
<accession>A0ABN9T3S6</accession>
<name>A0ABN9T3S6_9DINO</name>
<keyword evidence="1" id="KW-1133">Transmembrane helix</keyword>
<sequence length="318" mass="34529">AFWHNLSDLAGDRPFKRKSVYLIGLVLTMGSALSFCGNLTAAGILLISDVLSSAVSGTARGLVNIIDRCCGSGENTVRRKRAWHKQRCSTDPVYVPMNQSAFGELDVEATLSNSTFPIKPHELICKAKEVLASEFGTAPGCDGSCLAEDFQFVAPIIGPLSKAEFVRAFGSFKLKDAIPDLKDNSWFQVDPLEPNRVWMISRATGTHTGTLNFGSPLAATGRSVQLPPQAQSMLFDEKGKCYTLTVGYCMDKRIGNTDGLGGVFGILKAVGKPLPFPEAQRLYTPSLRFEAFEHVAKAIEDLGFDPASRSRLQQDARC</sequence>
<evidence type="ECO:0000313" key="3">
    <source>
        <dbReference type="Proteomes" id="UP001189429"/>
    </source>
</evidence>
<comment type="caution">
    <text evidence="2">The sequence shown here is derived from an EMBL/GenBank/DDBJ whole genome shotgun (WGS) entry which is preliminary data.</text>
</comment>
<proteinExistence type="predicted"/>
<gene>
    <name evidence="2" type="ORF">PCOR1329_LOCUS34979</name>
</gene>
<organism evidence="2 3">
    <name type="scientific">Prorocentrum cordatum</name>
    <dbReference type="NCBI Taxonomy" id="2364126"/>
    <lineage>
        <taxon>Eukaryota</taxon>
        <taxon>Sar</taxon>
        <taxon>Alveolata</taxon>
        <taxon>Dinophyceae</taxon>
        <taxon>Prorocentrales</taxon>
        <taxon>Prorocentraceae</taxon>
        <taxon>Prorocentrum</taxon>
    </lineage>
</organism>
<dbReference type="EMBL" id="CAUYUJ010014281">
    <property type="protein sequence ID" value="CAK0839255.1"/>
    <property type="molecule type" value="Genomic_DNA"/>
</dbReference>
<evidence type="ECO:0000313" key="2">
    <source>
        <dbReference type="EMBL" id="CAK0839255.1"/>
    </source>
</evidence>
<evidence type="ECO:0000256" key="1">
    <source>
        <dbReference type="SAM" id="Phobius"/>
    </source>
</evidence>
<feature type="transmembrane region" description="Helical" evidence="1">
    <location>
        <begin position="20"/>
        <end position="47"/>
    </location>
</feature>
<reference evidence="2" key="1">
    <citation type="submission" date="2023-10" db="EMBL/GenBank/DDBJ databases">
        <authorList>
            <person name="Chen Y."/>
            <person name="Shah S."/>
            <person name="Dougan E. K."/>
            <person name="Thang M."/>
            <person name="Chan C."/>
        </authorList>
    </citation>
    <scope>NUCLEOTIDE SEQUENCE [LARGE SCALE GENOMIC DNA]</scope>
</reference>
<keyword evidence="3" id="KW-1185">Reference proteome</keyword>